<dbReference type="SMART" id="SM00471">
    <property type="entry name" value="HDc"/>
    <property type="match status" value="1"/>
</dbReference>
<dbReference type="SMART" id="SM00248">
    <property type="entry name" value="ANK"/>
    <property type="match status" value="5"/>
</dbReference>
<dbReference type="Gene3D" id="1.10.1300.10">
    <property type="entry name" value="3'5'-cyclic nucleotide phosphodiesterase, catalytic domain"/>
    <property type="match status" value="1"/>
</dbReference>
<feature type="binding site" evidence="4">
    <location>
        <position position="529"/>
    </location>
    <ligand>
        <name>AMP</name>
        <dbReference type="ChEBI" id="CHEBI:456215"/>
    </ligand>
</feature>
<gene>
    <name evidence="9" type="ORF">AB1Y20_004706</name>
</gene>
<evidence type="ECO:0000256" key="4">
    <source>
        <dbReference type="PIRSR" id="PIRSR623088-2"/>
    </source>
</evidence>
<dbReference type="Proteomes" id="UP001515480">
    <property type="component" value="Unassembled WGS sequence"/>
</dbReference>
<organism evidence="9 10">
    <name type="scientific">Prymnesium parvum</name>
    <name type="common">Toxic golden alga</name>
    <dbReference type="NCBI Taxonomy" id="97485"/>
    <lineage>
        <taxon>Eukaryota</taxon>
        <taxon>Haptista</taxon>
        <taxon>Haptophyta</taxon>
        <taxon>Prymnesiophyceae</taxon>
        <taxon>Prymnesiales</taxon>
        <taxon>Prymnesiaceae</taxon>
        <taxon>Prymnesium</taxon>
    </lineage>
</organism>
<evidence type="ECO:0000256" key="1">
    <source>
        <dbReference type="ARBA" id="ARBA00022723"/>
    </source>
</evidence>
<feature type="binding site" evidence="4">
    <location>
        <position position="702"/>
    </location>
    <ligand>
        <name>AMP</name>
        <dbReference type="ChEBI" id="CHEBI:456215"/>
    </ligand>
</feature>
<feature type="binding site" evidence="5">
    <location>
        <position position="528"/>
    </location>
    <ligand>
        <name>Zn(2+)</name>
        <dbReference type="ChEBI" id="CHEBI:29105"/>
        <label>1</label>
    </ligand>
</feature>
<dbReference type="EMBL" id="JBGBPQ010000016">
    <property type="protein sequence ID" value="KAL1508609.1"/>
    <property type="molecule type" value="Genomic_DNA"/>
</dbReference>
<dbReference type="PROSITE" id="PS50088">
    <property type="entry name" value="ANK_REPEAT"/>
    <property type="match status" value="1"/>
</dbReference>
<feature type="compositionally biased region" description="Polar residues" evidence="7">
    <location>
        <begin position="826"/>
        <end position="840"/>
    </location>
</feature>
<evidence type="ECO:0000256" key="5">
    <source>
        <dbReference type="PIRSR" id="PIRSR623088-3"/>
    </source>
</evidence>
<dbReference type="GO" id="GO:0007165">
    <property type="term" value="P:signal transduction"/>
    <property type="evidence" value="ECO:0007669"/>
    <property type="project" value="InterPro"/>
</dbReference>
<feature type="region of interest" description="Disordered" evidence="7">
    <location>
        <begin position="781"/>
        <end position="853"/>
    </location>
</feature>
<evidence type="ECO:0000313" key="9">
    <source>
        <dbReference type="EMBL" id="KAL1508609.1"/>
    </source>
</evidence>
<dbReference type="InterPro" id="IPR002073">
    <property type="entry name" value="PDEase_catalytic_dom"/>
</dbReference>
<dbReference type="PANTHER" id="PTHR11347">
    <property type="entry name" value="CYCLIC NUCLEOTIDE PHOSPHODIESTERASE"/>
    <property type="match status" value="1"/>
</dbReference>
<evidence type="ECO:0000256" key="2">
    <source>
        <dbReference type="ARBA" id="ARBA00022801"/>
    </source>
</evidence>
<name>A0AB34J023_PRYPA</name>
<feature type="region of interest" description="Disordered" evidence="7">
    <location>
        <begin position="108"/>
        <end position="128"/>
    </location>
</feature>
<feature type="repeat" description="ANK" evidence="6">
    <location>
        <begin position="313"/>
        <end position="346"/>
    </location>
</feature>
<feature type="binding site" evidence="4">
    <location>
        <begin position="488"/>
        <end position="492"/>
    </location>
    <ligand>
        <name>AMP</name>
        <dbReference type="ChEBI" id="CHEBI:456215"/>
    </ligand>
</feature>
<evidence type="ECO:0000256" key="6">
    <source>
        <dbReference type="PROSITE-ProRule" id="PRU00023"/>
    </source>
</evidence>
<dbReference type="GO" id="GO:0046872">
    <property type="term" value="F:metal ion binding"/>
    <property type="evidence" value="ECO:0007669"/>
    <property type="project" value="UniProtKB-KW"/>
</dbReference>
<dbReference type="CDD" id="cd00077">
    <property type="entry name" value="HDc"/>
    <property type="match status" value="1"/>
</dbReference>
<proteinExistence type="predicted"/>
<keyword evidence="1 5" id="KW-0479">Metal-binding</keyword>
<feature type="binding site" evidence="4">
    <location>
        <position position="650"/>
    </location>
    <ligand>
        <name>AMP</name>
        <dbReference type="ChEBI" id="CHEBI:456215"/>
    </ligand>
</feature>
<accession>A0AB34J023</accession>
<feature type="binding site" evidence="5">
    <location>
        <position position="650"/>
    </location>
    <ligand>
        <name>Zn(2+)</name>
        <dbReference type="ChEBI" id="CHEBI:29105"/>
        <label>1</label>
    </ligand>
</feature>
<dbReference type="InterPro" id="IPR023088">
    <property type="entry name" value="PDEase"/>
</dbReference>
<dbReference type="PRINTS" id="PR00387">
    <property type="entry name" value="PDIESTERASE1"/>
</dbReference>
<evidence type="ECO:0000256" key="7">
    <source>
        <dbReference type="SAM" id="MobiDB-lite"/>
    </source>
</evidence>
<dbReference type="SUPFAM" id="SSF48403">
    <property type="entry name" value="Ankyrin repeat"/>
    <property type="match status" value="1"/>
</dbReference>
<dbReference type="PROSITE" id="PS51845">
    <property type="entry name" value="PDEASE_I_2"/>
    <property type="match status" value="1"/>
</dbReference>
<dbReference type="InterPro" id="IPR036770">
    <property type="entry name" value="Ankyrin_rpt-contain_sf"/>
</dbReference>
<evidence type="ECO:0000256" key="3">
    <source>
        <dbReference type="PIRSR" id="PIRSR623088-1"/>
    </source>
</evidence>
<feature type="binding site" evidence="5">
    <location>
        <position position="529"/>
    </location>
    <ligand>
        <name>Zn(2+)</name>
        <dbReference type="ChEBI" id="CHEBI:29105"/>
        <label>1</label>
    </ligand>
</feature>
<evidence type="ECO:0000313" key="10">
    <source>
        <dbReference type="Proteomes" id="UP001515480"/>
    </source>
</evidence>
<protein>
    <recommendedName>
        <fullName evidence="8">PDEase domain-containing protein</fullName>
    </recommendedName>
</protein>
<dbReference type="InterPro" id="IPR003607">
    <property type="entry name" value="HD/PDEase_dom"/>
</dbReference>
<dbReference type="PROSITE" id="PS50297">
    <property type="entry name" value="ANK_REP_REGION"/>
    <property type="match status" value="1"/>
</dbReference>
<dbReference type="InterPro" id="IPR002110">
    <property type="entry name" value="Ankyrin_rpt"/>
</dbReference>
<dbReference type="AlphaFoldDB" id="A0AB34J023"/>
<sequence length="853" mass="93587">MVKHGLQASASFLTLLRGTRKSQRCKRIAPAPSATTMRHQVLIHVHRALALLPNVDAVTRELEKLEAMLVDGAAGRVHTYRRASSLEVLRHTPVPLAAGAQDRVEFSDSKAEEHEEMSALDGSGEEEEDTGVQEWLLDTLALHPHKPSEDTSKWGGASLAQLMSYASTSGTLEKLRKLIKDGTPVDLVGYDQRTALHVAASAGLMPAVKLLVEELGASSSPVDRFGSTPLDDAIRAGHGEVAAYLKRVSQQRASVVEATPSPPPNRLNTSWWGSSLMVGRSAELCHAAATGDVGTLRMLVEKQGHDVNQGDYARRTPLHIAATEGRLDMVKLLVEELGAELSLKDHHGRTPLDDTITNKHTVLQAYLEEKGAKPGLAVESLSQANAVGASFWMAPEALSSCICGEYFAQIKVDDEAQAMAARELDSWGNNMLALDEASGGHSLLLIGEALLNRHDLVSHFNLDRVTIRRFLVAAEAAYAKPGCSKLYHNSIHGADVALGTHLFLTKFGQVERLSKVQLLAVLVAAMMHDFNHPGTTNPHEVRVGTSRAHMHSDSSVLERHHLHSTFCLLSYEQFNIFAPLSTEDRRSVRALMIELVLATDLARHFDFVSRLRTLCSTQGASAWQGGGPWTSTFHEVDLSLVLQVAIKFADLGHATRAVDIHRQWTQRITDEFHALGDAERELGIPISALCDRHKDTVPAKSQLGFFRYICLPFFSAVADLIDPNMLAFSRFQENFRVWQIECLEHCATVQGGRYKTRERRSTGDESSPSFRRALMNGCAERKSAVHPRPGVSFLPQNDEKSDDKSRRGKGKPSRGMSGPIVISAGRSKSSSDATPSNTQHVARLRRIRSSRYS</sequence>
<keyword evidence="2" id="KW-0378">Hydrolase</keyword>
<feature type="binding site" evidence="5">
    <location>
        <position position="529"/>
    </location>
    <ligand>
        <name>Zn(2+)</name>
        <dbReference type="ChEBI" id="CHEBI:29105"/>
        <label>2</label>
    </ligand>
</feature>
<keyword evidence="10" id="KW-1185">Reference proteome</keyword>
<reference evidence="9 10" key="1">
    <citation type="journal article" date="2024" name="Science">
        <title>Giant polyketide synthase enzymes in the biosynthesis of giant marine polyether toxins.</title>
        <authorList>
            <person name="Fallon T.R."/>
            <person name="Shende V.V."/>
            <person name="Wierzbicki I.H."/>
            <person name="Pendleton A.L."/>
            <person name="Watervoot N.F."/>
            <person name="Auber R.P."/>
            <person name="Gonzalez D.J."/>
            <person name="Wisecaver J.H."/>
            <person name="Moore B.S."/>
        </authorList>
    </citation>
    <scope>NUCLEOTIDE SEQUENCE [LARGE SCALE GENOMIC DNA]</scope>
    <source>
        <strain evidence="9 10">12B1</strain>
    </source>
</reference>
<dbReference type="Pfam" id="PF12796">
    <property type="entry name" value="Ank_2"/>
    <property type="match status" value="2"/>
</dbReference>
<keyword evidence="6" id="KW-0040">ANK repeat</keyword>
<dbReference type="Gene3D" id="1.25.40.20">
    <property type="entry name" value="Ankyrin repeat-containing domain"/>
    <property type="match status" value="2"/>
</dbReference>
<dbReference type="InterPro" id="IPR036971">
    <property type="entry name" value="PDEase_catalytic_dom_sf"/>
</dbReference>
<dbReference type="SUPFAM" id="SSF109604">
    <property type="entry name" value="HD-domain/PDEase-like"/>
    <property type="match status" value="1"/>
</dbReference>
<feature type="binding site" evidence="5">
    <location>
        <position position="492"/>
    </location>
    <ligand>
        <name>Zn(2+)</name>
        <dbReference type="ChEBI" id="CHEBI:29105"/>
        <label>1</label>
    </ligand>
</feature>
<dbReference type="GO" id="GO:0004114">
    <property type="term" value="F:3',5'-cyclic-nucleotide phosphodiesterase activity"/>
    <property type="evidence" value="ECO:0007669"/>
    <property type="project" value="InterPro"/>
</dbReference>
<comment type="caution">
    <text evidence="9">The sequence shown here is derived from an EMBL/GenBank/DDBJ whole genome shotgun (WGS) entry which is preliminary data.</text>
</comment>
<feature type="domain" description="PDEase" evidence="8">
    <location>
        <begin position="408"/>
        <end position="745"/>
    </location>
</feature>
<feature type="compositionally biased region" description="Basic and acidic residues" evidence="7">
    <location>
        <begin position="108"/>
        <end position="117"/>
    </location>
</feature>
<feature type="compositionally biased region" description="Basic residues" evidence="7">
    <location>
        <begin position="842"/>
        <end position="853"/>
    </location>
</feature>
<feature type="active site" description="Proton donor" evidence="3">
    <location>
        <position position="488"/>
    </location>
</feature>
<evidence type="ECO:0000259" key="8">
    <source>
        <dbReference type="PROSITE" id="PS51845"/>
    </source>
</evidence>
<dbReference type="Pfam" id="PF00233">
    <property type="entry name" value="PDEase_I"/>
    <property type="match status" value="1"/>
</dbReference>